<dbReference type="InterPro" id="IPR003170">
    <property type="entry name" value="MurB"/>
</dbReference>
<dbReference type="InterPro" id="IPR036635">
    <property type="entry name" value="MurB_C_sf"/>
</dbReference>
<comment type="cofactor">
    <cofactor evidence="1 20">
        <name>FAD</name>
        <dbReference type="ChEBI" id="CHEBI:57692"/>
    </cofactor>
</comment>
<evidence type="ECO:0000256" key="3">
    <source>
        <dbReference type="ARBA" id="ARBA00004496"/>
    </source>
</evidence>
<keyword evidence="11 20" id="KW-0274">FAD</keyword>
<feature type="active site" evidence="20">
    <location>
        <position position="163"/>
    </location>
</feature>
<comment type="similarity">
    <text evidence="5 20">Belongs to the MurB family.</text>
</comment>
<dbReference type="PANTHER" id="PTHR21071">
    <property type="entry name" value="UDP-N-ACETYLENOLPYRUVOYLGLUCOSAMINE REDUCTASE"/>
    <property type="match status" value="1"/>
</dbReference>
<comment type="caution">
    <text evidence="22">The sequence shown here is derived from an EMBL/GenBank/DDBJ whole genome shotgun (WGS) entry which is preliminary data.</text>
</comment>
<evidence type="ECO:0000256" key="6">
    <source>
        <dbReference type="ARBA" id="ARBA00012518"/>
    </source>
</evidence>
<keyword evidence="13 20" id="KW-0133">Cell shape</keyword>
<evidence type="ECO:0000256" key="20">
    <source>
        <dbReference type="HAMAP-Rule" id="MF_00037"/>
    </source>
</evidence>
<evidence type="ECO:0000256" key="7">
    <source>
        <dbReference type="ARBA" id="ARBA00015188"/>
    </source>
</evidence>
<dbReference type="InterPro" id="IPR011601">
    <property type="entry name" value="MurB_C"/>
</dbReference>
<dbReference type="Gene3D" id="3.90.78.10">
    <property type="entry name" value="UDP-N-acetylenolpyruvoylglucosamine reductase, C-terminal domain"/>
    <property type="match status" value="1"/>
</dbReference>
<gene>
    <name evidence="20 22" type="primary">murB</name>
    <name evidence="22" type="ORF">NBRC116591_22950</name>
</gene>
<evidence type="ECO:0000256" key="12">
    <source>
        <dbReference type="ARBA" id="ARBA00022857"/>
    </source>
</evidence>
<accession>A0ABQ0A9Z8</accession>
<dbReference type="NCBIfam" id="NF000755">
    <property type="entry name" value="PRK00046.1"/>
    <property type="match status" value="1"/>
</dbReference>
<keyword evidence="15 20" id="KW-0560">Oxidoreductase</keyword>
<evidence type="ECO:0000256" key="9">
    <source>
        <dbReference type="ARBA" id="ARBA00022618"/>
    </source>
</evidence>
<reference evidence="22 23" key="1">
    <citation type="submission" date="2024-04" db="EMBL/GenBank/DDBJ databases">
        <title>Draft genome sequence of Sessilibacter corallicola NBRC 116591.</title>
        <authorList>
            <person name="Miyakawa T."/>
            <person name="Kusuya Y."/>
            <person name="Miura T."/>
        </authorList>
    </citation>
    <scope>NUCLEOTIDE SEQUENCE [LARGE SCALE GENOMIC DNA]</scope>
    <source>
        <strain evidence="22 23">KU-00831-HH</strain>
    </source>
</reference>
<evidence type="ECO:0000256" key="5">
    <source>
        <dbReference type="ARBA" id="ARBA00010485"/>
    </source>
</evidence>
<comment type="subcellular location">
    <subcellularLocation>
        <location evidence="3 20">Cytoplasm</location>
    </subcellularLocation>
</comment>
<keyword evidence="23" id="KW-1185">Reference proteome</keyword>
<keyword evidence="8 20" id="KW-0963">Cytoplasm</keyword>
<evidence type="ECO:0000256" key="18">
    <source>
        <dbReference type="ARBA" id="ARBA00031026"/>
    </source>
</evidence>
<dbReference type="EC" id="1.3.1.98" evidence="6 20"/>
<dbReference type="Pfam" id="PF02873">
    <property type="entry name" value="MurB_C"/>
    <property type="match status" value="1"/>
</dbReference>
<feature type="domain" description="FAD-binding PCMH-type" evidence="21">
    <location>
        <begin position="19"/>
        <end position="187"/>
    </location>
</feature>
<keyword evidence="14 20" id="KW-0573">Peptidoglycan synthesis</keyword>
<comment type="catalytic activity">
    <reaction evidence="19 20">
        <text>UDP-N-acetyl-alpha-D-muramate + NADP(+) = UDP-N-acetyl-3-O-(1-carboxyvinyl)-alpha-D-glucosamine + NADPH + H(+)</text>
        <dbReference type="Rhea" id="RHEA:12248"/>
        <dbReference type="ChEBI" id="CHEBI:15378"/>
        <dbReference type="ChEBI" id="CHEBI:57783"/>
        <dbReference type="ChEBI" id="CHEBI:58349"/>
        <dbReference type="ChEBI" id="CHEBI:68483"/>
        <dbReference type="ChEBI" id="CHEBI:70757"/>
        <dbReference type="EC" id="1.3.1.98"/>
    </reaction>
</comment>
<dbReference type="PROSITE" id="PS51387">
    <property type="entry name" value="FAD_PCMH"/>
    <property type="match status" value="1"/>
</dbReference>
<dbReference type="InterPro" id="IPR006094">
    <property type="entry name" value="Oxid_FAD_bind_N"/>
</dbReference>
<dbReference type="Proteomes" id="UP001465153">
    <property type="component" value="Unassembled WGS sequence"/>
</dbReference>
<dbReference type="Gene3D" id="3.30.43.10">
    <property type="entry name" value="Uridine Diphospho-n-acetylenolpyruvylglucosamine Reductase, domain 2"/>
    <property type="match status" value="1"/>
</dbReference>
<evidence type="ECO:0000256" key="19">
    <source>
        <dbReference type="ARBA" id="ARBA00048914"/>
    </source>
</evidence>
<evidence type="ECO:0000256" key="15">
    <source>
        <dbReference type="ARBA" id="ARBA00023002"/>
    </source>
</evidence>
<dbReference type="InterPro" id="IPR036318">
    <property type="entry name" value="FAD-bd_PCMH-like_sf"/>
</dbReference>
<comment type="function">
    <text evidence="2 20">Cell wall formation.</text>
</comment>
<evidence type="ECO:0000256" key="1">
    <source>
        <dbReference type="ARBA" id="ARBA00001974"/>
    </source>
</evidence>
<keyword evidence="9 20" id="KW-0132">Cell division</keyword>
<dbReference type="PANTHER" id="PTHR21071:SF4">
    <property type="entry name" value="UDP-N-ACETYLENOLPYRUVOYLGLUCOSAMINE REDUCTASE"/>
    <property type="match status" value="1"/>
</dbReference>
<feature type="active site" evidence="20">
    <location>
        <position position="333"/>
    </location>
</feature>
<evidence type="ECO:0000256" key="14">
    <source>
        <dbReference type="ARBA" id="ARBA00022984"/>
    </source>
</evidence>
<dbReference type="NCBIfam" id="TIGR00179">
    <property type="entry name" value="murB"/>
    <property type="match status" value="1"/>
</dbReference>
<organism evidence="22 23">
    <name type="scientific">Sessilibacter corallicola</name>
    <dbReference type="NCBI Taxonomy" id="2904075"/>
    <lineage>
        <taxon>Bacteria</taxon>
        <taxon>Pseudomonadati</taxon>
        <taxon>Pseudomonadota</taxon>
        <taxon>Gammaproteobacteria</taxon>
        <taxon>Cellvibrionales</taxon>
        <taxon>Cellvibrionaceae</taxon>
        <taxon>Sessilibacter</taxon>
    </lineage>
</organism>
<dbReference type="InterPro" id="IPR016167">
    <property type="entry name" value="FAD-bd_PCMH_sub1"/>
</dbReference>
<dbReference type="HAMAP" id="MF_00037">
    <property type="entry name" value="MurB"/>
    <property type="match status" value="1"/>
</dbReference>
<dbReference type="Pfam" id="PF01565">
    <property type="entry name" value="FAD_binding_4"/>
    <property type="match status" value="1"/>
</dbReference>
<comment type="pathway">
    <text evidence="4 20">Cell wall biogenesis; peptidoglycan biosynthesis.</text>
</comment>
<dbReference type="Gene3D" id="3.30.465.10">
    <property type="match status" value="1"/>
</dbReference>
<protein>
    <recommendedName>
        <fullName evidence="7 20">UDP-N-acetylenolpyruvoylglucosamine reductase</fullName>
        <ecNumber evidence="6 20">1.3.1.98</ecNumber>
    </recommendedName>
    <alternativeName>
        <fullName evidence="18 20">UDP-N-acetylmuramate dehydrogenase</fullName>
    </alternativeName>
</protein>
<proteinExistence type="inferred from homology"/>
<evidence type="ECO:0000256" key="8">
    <source>
        <dbReference type="ARBA" id="ARBA00022490"/>
    </source>
</evidence>
<dbReference type="InterPro" id="IPR016166">
    <property type="entry name" value="FAD-bd_PCMH"/>
</dbReference>
<dbReference type="RefSeq" id="WP_353303195.1">
    <property type="nucleotide sequence ID" value="NZ_BAABWN010000007.1"/>
</dbReference>
<evidence type="ECO:0000256" key="13">
    <source>
        <dbReference type="ARBA" id="ARBA00022960"/>
    </source>
</evidence>
<dbReference type="SUPFAM" id="SSF56194">
    <property type="entry name" value="Uridine diphospho-N-Acetylenolpyruvylglucosamine reductase, MurB, C-terminal domain"/>
    <property type="match status" value="1"/>
</dbReference>
<evidence type="ECO:0000313" key="23">
    <source>
        <dbReference type="Proteomes" id="UP001465153"/>
    </source>
</evidence>
<name>A0ABQ0A9Z8_9GAMM</name>
<evidence type="ECO:0000256" key="4">
    <source>
        <dbReference type="ARBA" id="ARBA00004752"/>
    </source>
</evidence>
<evidence type="ECO:0000256" key="2">
    <source>
        <dbReference type="ARBA" id="ARBA00003921"/>
    </source>
</evidence>
<evidence type="ECO:0000259" key="21">
    <source>
        <dbReference type="PROSITE" id="PS51387"/>
    </source>
</evidence>
<feature type="active site" description="Proton donor" evidence="20">
    <location>
        <position position="237"/>
    </location>
</feature>
<evidence type="ECO:0000256" key="16">
    <source>
        <dbReference type="ARBA" id="ARBA00023306"/>
    </source>
</evidence>
<dbReference type="EMBL" id="BAABWN010000007">
    <property type="protein sequence ID" value="GAA6168484.1"/>
    <property type="molecule type" value="Genomic_DNA"/>
</dbReference>
<dbReference type="InterPro" id="IPR016169">
    <property type="entry name" value="FAD-bd_PCMH_sub2"/>
</dbReference>
<keyword evidence="16 20" id="KW-0131">Cell cycle</keyword>
<keyword evidence="10 20" id="KW-0285">Flavoprotein</keyword>
<evidence type="ECO:0000256" key="11">
    <source>
        <dbReference type="ARBA" id="ARBA00022827"/>
    </source>
</evidence>
<evidence type="ECO:0000256" key="17">
    <source>
        <dbReference type="ARBA" id="ARBA00023316"/>
    </source>
</evidence>
<keyword evidence="12 20" id="KW-0521">NADP</keyword>
<evidence type="ECO:0000256" key="10">
    <source>
        <dbReference type="ARBA" id="ARBA00022630"/>
    </source>
</evidence>
<sequence>MNQKSQAAQSLKSYNTFAIDAKTPEIHEFASVEALKKLIVLLREKDFILLGGGSNTIFTADTERPVIVNKLSGVHFFSEGERHFVSAAGGESWQKLVSDTVSNGFFGIENLALIPGSVGAAPVQNIGAYGVEIKDRLIEIKVLDVDSLAIKTITNQECRFSYRDSRFKHDWKNRYIILEITLELFKENHCVLNYPGLKDYFLDRDQNTLASKEIYDRICFIRQSKLPDPSLLPNAGSFFKNPIVSESQFAAIQKEFDDIVWYPMPDGQIKLAAGWLLDRAGWKGRGIGPVGMHEKQALVMVNFGDASGEDVVAFTHRLQDDIRDKFGVELEPEPVFI</sequence>
<dbReference type="SUPFAM" id="SSF56176">
    <property type="entry name" value="FAD-binding/transporter-associated domain-like"/>
    <property type="match status" value="1"/>
</dbReference>
<evidence type="ECO:0000313" key="22">
    <source>
        <dbReference type="EMBL" id="GAA6168484.1"/>
    </source>
</evidence>
<keyword evidence="17 20" id="KW-0961">Cell wall biogenesis/degradation</keyword>